<reference evidence="2" key="1">
    <citation type="journal article" date="2020" name="Nat. Commun.">
        <title>Genome assembly of wild tea tree DASZ reveals pedigree and selection history of tea varieties.</title>
        <authorList>
            <person name="Zhang W."/>
            <person name="Zhang Y."/>
            <person name="Qiu H."/>
            <person name="Guo Y."/>
            <person name="Wan H."/>
            <person name="Zhang X."/>
            <person name="Scossa F."/>
            <person name="Alseekh S."/>
            <person name="Zhang Q."/>
            <person name="Wang P."/>
            <person name="Xu L."/>
            <person name="Schmidt M.H."/>
            <person name="Jia X."/>
            <person name="Li D."/>
            <person name="Zhu A."/>
            <person name="Guo F."/>
            <person name="Chen W."/>
            <person name="Ni D."/>
            <person name="Usadel B."/>
            <person name="Fernie A.R."/>
            <person name="Wen W."/>
        </authorList>
    </citation>
    <scope>NUCLEOTIDE SEQUENCE [LARGE SCALE GENOMIC DNA]</scope>
    <source>
        <strain evidence="2">cv. G240</strain>
    </source>
</reference>
<dbReference type="EMBL" id="JACBKZ010000003">
    <property type="protein sequence ID" value="KAF5954076.1"/>
    <property type="molecule type" value="Genomic_DNA"/>
</dbReference>
<reference evidence="1 2" key="2">
    <citation type="submission" date="2020-07" db="EMBL/GenBank/DDBJ databases">
        <title>Genome assembly of wild tea tree DASZ reveals pedigree and selection history of tea varieties.</title>
        <authorList>
            <person name="Zhang W."/>
        </authorList>
    </citation>
    <scope>NUCLEOTIDE SEQUENCE [LARGE SCALE GENOMIC DNA]</scope>
    <source>
        <strain evidence="2">cv. G240</strain>
        <tissue evidence="1">Leaf</tissue>
    </source>
</reference>
<dbReference type="Proteomes" id="UP000593564">
    <property type="component" value="Unassembled WGS sequence"/>
</dbReference>
<sequence>MDSREKNNLPVSDLHKSNETILPSMFECLRVDEFVRLIQVLARSGLLSVLQQ</sequence>
<comment type="caution">
    <text evidence="1">The sequence shown here is derived from an EMBL/GenBank/DDBJ whole genome shotgun (WGS) entry which is preliminary data.</text>
</comment>
<evidence type="ECO:0000313" key="2">
    <source>
        <dbReference type="Proteomes" id="UP000593564"/>
    </source>
</evidence>
<protein>
    <submittedName>
        <fullName evidence="1">Uncharacterized protein</fullName>
    </submittedName>
</protein>
<name>A0A7J7HPZ7_CAMSI</name>
<proteinExistence type="predicted"/>
<dbReference type="AlphaFoldDB" id="A0A7J7HPZ7"/>
<evidence type="ECO:0000313" key="1">
    <source>
        <dbReference type="EMBL" id="KAF5954076.1"/>
    </source>
</evidence>
<organism evidence="1 2">
    <name type="scientific">Camellia sinensis</name>
    <name type="common">Tea plant</name>
    <name type="synonym">Thea sinensis</name>
    <dbReference type="NCBI Taxonomy" id="4442"/>
    <lineage>
        <taxon>Eukaryota</taxon>
        <taxon>Viridiplantae</taxon>
        <taxon>Streptophyta</taxon>
        <taxon>Embryophyta</taxon>
        <taxon>Tracheophyta</taxon>
        <taxon>Spermatophyta</taxon>
        <taxon>Magnoliopsida</taxon>
        <taxon>eudicotyledons</taxon>
        <taxon>Gunneridae</taxon>
        <taxon>Pentapetalae</taxon>
        <taxon>asterids</taxon>
        <taxon>Ericales</taxon>
        <taxon>Theaceae</taxon>
        <taxon>Camellia</taxon>
    </lineage>
</organism>
<keyword evidence="2" id="KW-1185">Reference proteome</keyword>
<gene>
    <name evidence="1" type="ORF">HYC85_006932</name>
</gene>
<accession>A0A7J7HPZ7</accession>